<dbReference type="SUPFAM" id="SSF88659">
    <property type="entry name" value="Sigma3 and sigma4 domains of RNA polymerase sigma factors"/>
    <property type="match status" value="1"/>
</dbReference>
<name>A0A1M5E3T3_SALEC</name>
<evidence type="ECO:0000313" key="9">
    <source>
        <dbReference type="Proteomes" id="UP000183945"/>
    </source>
</evidence>
<feature type="domain" description="RNA polymerase sigma-70 region 2" evidence="6">
    <location>
        <begin position="21"/>
        <end position="88"/>
    </location>
</feature>
<dbReference type="RefSeq" id="WP_072877286.1">
    <property type="nucleotide sequence ID" value="NZ_FQVT01000002.1"/>
</dbReference>
<dbReference type="PANTHER" id="PTHR43133:SF46">
    <property type="entry name" value="RNA POLYMERASE SIGMA-70 FACTOR ECF SUBFAMILY"/>
    <property type="match status" value="1"/>
</dbReference>
<evidence type="ECO:0000259" key="6">
    <source>
        <dbReference type="Pfam" id="PF04542"/>
    </source>
</evidence>
<keyword evidence="3" id="KW-0731">Sigma factor</keyword>
<dbReference type="GO" id="GO:0003677">
    <property type="term" value="F:DNA binding"/>
    <property type="evidence" value="ECO:0007669"/>
    <property type="project" value="InterPro"/>
</dbReference>
<evidence type="ECO:0000259" key="7">
    <source>
        <dbReference type="Pfam" id="PF08281"/>
    </source>
</evidence>
<organism evidence="8 9">
    <name type="scientific">Salegentibacter echinorum</name>
    <dbReference type="NCBI Taxonomy" id="1073325"/>
    <lineage>
        <taxon>Bacteria</taxon>
        <taxon>Pseudomonadati</taxon>
        <taxon>Bacteroidota</taxon>
        <taxon>Flavobacteriia</taxon>
        <taxon>Flavobacteriales</taxon>
        <taxon>Flavobacteriaceae</taxon>
        <taxon>Salegentibacter</taxon>
    </lineage>
</organism>
<sequence length="192" mass="23159">MTDKDFSKALKEGNRQAYGRLFEKYYQPLCAFIKPYTRDWDTAKEIVQSAFITIWQKRESLDIDTSLKSYLYKTAYNSFLQMQRRKKKQEKLSHRLKEEALRAEIEIDEELQERKIKKLREVIEDLPIRCKQVLKLKQQGYKYREIAEKLELSVKSVESQMRIAYQKIREEFEDDPSFFIIVLQTLPLLDEE</sequence>
<evidence type="ECO:0000256" key="4">
    <source>
        <dbReference type="ARBA" id="ARBA00023163"/>
    </source>
</evidence>
<dbReference type="InterPro" id="IPR036388">
    <property type="entry name" value="WH-like_DNA-bd_sf"/>
</dbReference>
<evidence type="ECO:0000256" key="5">
    <source>
        <dbReference type="SAM" id="Coils"/>
    </source>
</evidence>
<dbReference type="PANTHER" id="PTHR43133">
    <property type="entry name" value="RNA POLYMERASE ECF-TYPE SIGMA FACTO"/>
    <property type="match status" value="1"/>
</dbReference>
<dbReference type="STRING" id="1073325.SAMN05444483_102222"/>
<evidence type="ECO:0000256" key="2">
    <source>
        <dbReference type="ARBA" id="ARBA00023015"/>
    </source>
</evidence>
<evidence type="ECO:0000313" key="8">
    <source>
        <dbReference type="EMBL" id="SHF73883.1"/>
    </source>
</evidence>
<dbReference type="Pfam" id="PF04542">
    <property type="entry name" value="Sigma70_r2"/>
    <property type="match status" value="1"/>
</dbReference>
<dbReference type="NCBIfam" id="TIGR02985">
    <property type="entry name" value="Sig70_bacteroi1"/>
    <property type="match status" value="1"/>
</dbReference>
<reference evidence="9" key="1">
    <citation type="submission" date="2016-11" db="EMBL/GenBank/DDBJ databases">
        <authorList>
            <person name="Varghese N."/>
            <person name="Submissions S."/>
        </authorList>
    </citation>
    <scope>NUCLEOTIDE SEQUENCE [LARGE SCALE GENOMIC DNA]</scope>
    <source>
        <strain evidence="9">DSM 24579</strain>
    </source>
</reference>
<keyword evidence="5" id="KW-0175">Coiled coil</keyword>
<dbReference type="OrthoDB" id="1100095at2"/>
<dbReference type="Gene3D" id="1.10.10.10">
    <property type="entry name" value="Winged helix-like DNA-binding domain superfamily/Winged helix DNA-binding domain"/>
    <property type="match status" value="1"/>
</dbReference>
<keyword evidence="4" id="KW-0804">Transcription</keyword>
<dbReference type="AlphaFoldDB" id="A0A1M5E3T3"/>
<dbReference type="GO" id="GO:0016987">
    <property type="term" value="F:sigma factor activity"/>
    <property type="evidence" value="ECO:0007669"/>
    <property type="project" value="UniProtKB-KW"/>
</dbReference>
<evidence type="ECO:0000256" key="1">
    <source>
        <dbReference type="ARBA" id="ARBA00010641"/>
    </source>
</evidence>
<dbReference type="Proteomes" id="UP000183945">
    <property type="component" value="Unassembled WGS sequence"/>
</dbReference>
<gene>
    <name evidence="8" type="ORF">SAMN05444483_102222</name>
</gene>
<dbReference type="InterPro" id="IPR013325">
    <property type="entry name" value="RNA_pol_sigma_r2"/>
</dbReference>
<dbReference type="Gene3D" id="1.10.1740.10">
    <property type="match status" value="1"/>
</dbReference>
<accession>A0A1M5E3T3</accession>
<dbReference type="NCBIfam" id="TIGR02937">
    <property type="entry name" value="sigma70-ECF"/>
    <property type="match status" value="1"/>
</dbReference>
<dbReference type="GO" id="GO:0006352">
    <property type="term" value="P:DNA-templated transcription initiation"/>
    <property type="evidence" value="ECO:0007669"/>
    <property type="project" value="InterPro"/>
</dbReference>
<feature type="domain" description="RNA polymerase sigma factor 70 region 4 type 2" evidence="7">
    <location>
        <begin position="118"/>
        <end position="167"/>
    </location>
</feature>
<feature type="coiled-coil region" evidence="5">
    <location>
        <begin position="86"/>
        <end position="122"/>
    </location>
</feature>
<dbReference type="InterPro" id="IPR007627">
    <property type="entry name" value="RNA_pol_sigma70_r2"/>
</dbReference>
<dbReference type="InterPro" id="IPR013324">
    <property type="entry name" value="RNA_pol_sigma_r3/r4-like"/>
</dbReference>
<comment type="similarity">
    <text evidence="1">Belongs to the sigma-70 factor family. ECF subfamily.</text>
</comment>
<keyword evidence="9" id="KW-1185">Reference proteome</keyword>
<dbReference type="EMBL" id="FQVT01000002">
    <property type="protein sequence ID" value="SHF73883.1"/>
    <property type="molecule type" value="Genomic_DNA"/>
</dbReference>
<keyword evidence="2" id="KW-0805">Transcription regulation</keyword>
<dbReference type="SUPFAM" id="SSF88946">
    <property type="entry name" value="Sigma2 domain of RNA polymerase sigma factors"/>
    <property type="match status" value="1"/>
</dbReference>
<evidence type="ECO:0000256" key="3">
    <source>
        <dbReference type="ARBA" id="ARBA00023082"/>
    </source>
</evidence>
<dbReference type="InterPro" id="IPR013249">
    <property type="entry name" value="RNA_pol_sigma70_r4_t2"/>
</dbReference>
<dbReference type="InterPro" id="IPR039425">
    <property type="entry name" value="RNA_pol_sigma-70-like"/>
</dbReference>
<proteinExistence type="inferred from homology"/>
<dbReference type="InterPro" id="IPR014327">
    <property type="entry name" value="RNA_pol_sigma70_bacteroid"/>
</dbReference>
<protein>
    <submittedName>
        <fullName evidence="8">RNA polymerase sigma-70 factor, ECF subfamily</fullName>
    </submittedName>
</protein>
<dbReference type="InterPro" id="IPR014284">
    <property type="entry name" value="RNA_pol_sigma-70_dom"/>
</dbReference>
<dbReference type="Pfam" id="PF08281">
    <property type="entry name" value="Sigma70_r4_2"/>
    <property type="match status" value="1"/>
</dbReference>